<evidence type="ECO:0000313" key="2">
    <source>
        <dbReference type="EMBL" id="GAA0776142.1"/>
    </source>
</evidence>
<comment type="caution">
    <text evidence="2">The sequence shown here is derived from an EMBL/GenBank/DDBJ whole genome shotgun (WGS) entry which is preliminary data.</text>
</comment>
<keyword evidence="1" id="KW-1133">Transmembrane helix</keyword>
<keyword evidence="1" id="KW-0472">Membrane</keyword>
<sequence>MKENGMKTSSGIILVMLGLVLYNLFKDSKIIIALFIILIVISLYEICKLYKRSKSLTYDSMMYIVAILMLIIGIFYKGNYGNVSGSWFIPLSISVLIIAFIIILLIKGRKVVDRKSMNLAIVCSIISIILLILMMVLGIMWS</sequence>
<feature type="transmembrane region" description="Helical" evidence="1">
    <location>
        <begin position="118"/>
        <end position="141"/>
    </location>
</feature>
<protein>
    <recommendedName>
        <fullName evidence="4">DUF5668 domain-containing protein</fullName>
    </recommendedName>
</protein>
<proteinExistence type="predicted"/>
<feature type="transmembrane region" description="Helical" evidence="1">
    <location>
        <begin position="7"/>
        <end position="24"/>
    </location>
</feature>
<feature type="transmembrane region" description="Helical" evidence="1">
    <location>
        <begin position="30"/>
        <end position="47"/>
    </location>
</feature>
<feature type="transmembrane region" description="Helical" evidence="1">
    <location>
        <begin position="87"/>
        <end position="106"/>
    </location>
</feature>
<organism evidence="2 3">
    <name type="scientific">Clostridium subterminale</name>
    <dbReference type="NCBI Taxonomy" id="1550"/>
    <lineage>
        <taxon>Bacteria</taxon>
        <taxon>Bacillati</taxon>
        <taxon>Bacillota</taxon>
        <taxon>Clostridia</taxon>
        <taxon>Eubacteriales</taxon>
        <taxon>Clostridiaceae</taxon>
        <taxon>Clostridium</taxon>
    </lineage>
</organism>
<feature type="transmembrane region" description="Helical" evidence="1">
    <location>
        <begin position="56"/>
        <end position="75"/>
    </location>
</feature>
<evidence type="ECO:0008006" key="4">
    <source>
        <dbReference type="Google" id="ProtNLM"/>
    </source>
</evidence>
<name>A0ABN1KUA0_CLOSU</name>
<dbReference type="Proteomes" id="UP001501047">
    <property type="component" value="Unassembled WGS sequence"/>
</dbReference>
<reference evidence="2 3" key="1">
    <citation type="journal article" date="2019" name="Int. J. Syst. Evol. Microbiol.">
        <title>The Global Catalogue of Microorganisms (GCM) 10K type strain sequencing project: providing services to taxonomists for standard genome sequencing and annotation.</title>
        <authorList>
            <consortium name="The Broad Institute Genomics Platform"/>
            <consortium name="The Broad Institute Genome Sequencing Center for Infectious Disease"/>
            <person name="Wu L."/>
            <person name="Ma J."/>
        </authorList>
    </citation>
    <scope>NUCLEOTIDE SEQUENCE [LARGE SCALE GENOMIC DNA]</scope>
    <source>
        <strain evidence="2 3">JCM 1417</strain>
    </source>
</reference>
<gene>
    <name evidence="2" type="ORF">GCM10008908_28980</name>
</gene>
<dbReference type="EMBL" id="BAAACI010000007">
    <property type="protein sequence ID" value="GAA0776142.1"/>
    <property type="molecule type" value="Genomic_DNA"/>
</dbReference>
<accession>A0ABN1KUA0</accession>
<dbReference type="RefSeq" id="WP_343827190.1">
    <property type="nucleotide sequence ID" value="NZ_BAAACI010000007.1"/>
</dbReference>
<keyword evidence="3" id="KW-1185">Reference proteome</keyword>
<keyword evidence="1" id="KW-0812">Transmembrane</keyword>
<evidence type="ECO:0000256" key="1">
    <source>
        <dbReference type="SAM" id="Phobius"/>
    </source>
</evidence>
<evidence type="ECO:0000313" key="3">
    <source>
        <dbReference type="Proteomes" id="UP001501047"/>
    </source>
</evidence>